<keyword evidence="6" id="KW-1185">Reference proteome</keyword>
<organism evidence="5 6">
    <name type="scientific">Hibiscus trionum</name>
    <name type="common">Flower of an hour</name>
    <dbReference type="NCBI Taxonomy" id="183268"/>
    <lineage>
        <taxon>Eukaryota</taxon>
        <taxon>Viridiplantae</taxon>
        <taxon>Streptophyta</taxon>
        <taxon>Embryophyta</taxon>
        <taxon>Tracheophyta</taxon>
        <taxon>Spermatophyta</taxon>
        <taxon>Magnoliopsida</taxon>
        <taxon>eudicotyledons</taxon>
        <taxon>Gunneridae</taxon>
        <taxon>Pentapetalae</taxon>
        <taxon>rosids</taxon>
        <taxon>malvids</taxon>
        <taxon>Malvales</taxon>
        <taxon>Malvaceae</taxon>
        <taxon>Malvoideae</taxon>
        <taxon>Hibiscus</taxon>
    </lineage>
</organism>
<evidence type="ECO:0000259" key="4">
    <source>
        <dbReference type="Pfam" id="PF18052"/>
    </source>
</evidence>
<evidence type="ECO:0000256" key="2">
    <source>
        <dbReference type="ARBA" id="ARBA00022741"/>
    </source>
</evidence>
<dbReference type="Proteomes" id="UP001165190">
    <property type="component" value="Unassembled WGS sequence"/>
</dbReference>
<evidence type="ECO:0000256" key="3">
    <source>
        <dbReference type="ARBA" id="ARBA00022821"/>
    </source>
</evidence>
<keyword evidence="3" id="KW-0611">Plant defense</keyword>
<gene>
    <name evidence="5" type="ORF">HRI_000245900</name>
</gene>
<keyword evidence="1" id="KW-0677">Repeat</keyword>
<sequence length="84" mass="9294">MAEAIAFSVIDRLSSPFLLQQLGLWWNFKDDLQDLGSIVSAIKAVLVDAEERSVSSNLVKDCLEKLKDALYEADGLLDDIHTNA</sequence>
<accession>A0A9W7LIS2</accession>
<protein>
    <recommendedName>
        <fullName evidence="4">Disease resistance N-terminal domain-containing protein</fullName>
    </recommendedName>
</protein>
<dbReference type="GO" id="GO:0006952">
    <property type="term" value="P:defense response"/>
    <property type="evidence" value="ECO:0007669"/>
    <property type="project" value="UniProtKB-KW"/>
</dbReference>
<dbReference type="EMBL" id="BSYR01000003">
    <property type="protein sequence ID" value="GMI65766.1"/>
    <property type="molecule type" value="Genomic_DNA"/>
</dbReference>
<dbReference type="GO" id="GO:0000166">
    <property type="term" value="F:nucleotide binding"/>
    <property type="evidence" value="ECO:0007669"/>
    <property type="project" value="UniProtKB-KW"/>
</dbReference>
<reference evidence="5" key="1">
    <citation type="submission" date="2023-05" db="EMBL/GenBank/DDBJ databases">
        <title>Genome and transcriptome analyses reveal genes involved in the formation of fine ridges on petal epidermal cells in Hibiscus trionum.</title>
        <authorList>
            <person name="Koshimizu S."/>
            <person name="Masuda S."/>
            <person name="Ishii T."/>
            <person name="Shirasu K."/>
            <person name="Hoshino A."/>
            <person name="Arita M."/>
        </authorList>
    </citation>
    <scope>NUCLEOTIDE SEQUENCE</scope>
    <source>
        <strain evidence="5">Hamamatsu line</strain>
    </source>
</reference>
<dbReference type="Gene3D" id="1.20.5.4130">
    <property type="match status" value="1"/>
</dbReference>
<evidence type="ECO:0000256" key="1">
    <source>
        <dbReference type="ARBA" id="ARBA00022737"/>
    </source>
</evidence>
<dbReference type="OrthoDB" id="993124at2759"/>
<dbReference type="AlphaFoldDB" id="A0A9W7LIS2"/>
<keyword evidence="2" id="KW-0547">Nucleotide-binding</keyword>
<feature type="domain" description="Disease resistance N-terminal" evidence="4">
    <location>
        <begin position="9"/>
        <end position="83"/>
    </location>
</feature>
<dbReference type="Pfam" id="PF18052">
    <property type="entry name" value="Rx_N"/>
    <property type="match status" value="1"/>
</dbReference>
<evidence type="ECO:0000313" key="5">
    <source>
        <dbReference type="EMBL" id="GMI65766.1"/>
    </source>
</evidence>
<dbReference type="InterPro" id="IPR041118">
    <property type="entry name" value="Rx_N"/>
</dbReference>
<evidence type="ECO:0000313" key="6">
    <source>
        <dbReference type="Proteomes" id="UP001165190"/>
    </source>
</evidence>
<proteinExistence type="predicted"/>
<name>A0A9W7LIS2_HIBTR</name>
<comment type="caution">
    <text evidence="5">The sequence shown here is derived from an EMBL/GenBank/DDBJ whole genome shotgun (WGS) entry which is preliminary data.</text>
</comment>